<evidence type="ECO:0000256" key="5">
    <source>
        <dbReference type="ARBA" id="ARBA00022723"/>
    </source>
</evidence>
<feature type="binding site" evidence="17">
    <location>
        <begin position="118"/>
        <end position="121"/>
    </location>
    <ligand>
        <name>NADP(+)</name>
        <dbReference type="ChEBI" id="CHEBI:58349"/>
    </ligand>
</feature>
<dbReference type="GO" id="GO:0042593">
    <property type="term" value="P:glucose homeostasis"/>
    <property type="evidence" value="ECO:0007669"/>
    <property type="project" value="Ensembl"/>
</dbReference>
<dbReference type="SUPFAM" id="SSF55347">
    <property type="entry name" value="Glyceraldehyde-3-phosphate dehydrogenase-like, C-terminal domain"/>
    <property type="match status" value="1"/>
</dbReference>
<feature type="binding site" evidence="18">
    <location>
        <position position="333"/>
    </location>
    <ligand>
        <name>Zn(2+)</name>
        <dbReference type="ChEBI" id="CHEBI:29105"/>
    </ligand>
</feature>
<dbReference type="GO" id="GO:0043491">
    <property type="term" value="P:phosphatidylinositol 3-kinase/protein kinase B signal transduction"/>
    <property type="evidence" value="ECO:0007669"/>
    <property type="project" value="Ensembl"/>
</dbReference>
<dbReference type="EC" id="1.3.1.24" evidence="14"/>
<evidence type="ECO:0000256" key="4">
    <source>
        <dbReference type="ARBA" id="ARBA00022553"/>
    </source>
</evidence>
<evidence type="ECO:0000256" key="8">
    <source>
        <dbReference type="ARBA" id="ARBA00022990"/>
    </source>
</evidence>
<dbReference type="Pfam" id="PF09166">
    <property type="entry name" value="Biliv-reduc_cat"/>
    <property type="match status" value="1"/>
</dbReference>
<dbReference type="GO" id="GO:0006309">
    <property type="term" value="P:apoptotic DNA fragmentation"/>
    <property type="evidence" value="ECO:0007669"/>
    <property type="project" value="Ensembl"/>
</dbReference>
<dbReference type="GO" id="GO:0043066">
    <property type="term" value="P:negative regulation of apoptotic process"/>
    <property type="evidence" value="ECO:0007669"/>
    <property type="project" value="Ensembl"/>
</dbReference>
<evidence type="ECO:0000256" key="18">
    <source>
        <dbReference type="PIRSR" id="PIRSR037032-2"/>
    </source>
</evidence>
<feature type="binding site" evidence="17">
    <location>
        <begin position="58"/>
        <end position="61"/>
    </location>
    <ligand>
        <name>NADP(+)</name>
        <dbReference type="ChEBI" id="CHEBI:58349"/>
    </ligand>
</feature>
<evidence type="ECO:0000256" key="3">
    <source>
        <dbReference type="ARBA" id="ARBA00022490"/>
    </source>
</evidence>
<evidence type="ECO:0000259" key="19">
    <source>
        <dbReference type="Pfam" id="PF01408"/>
    </source>
</evidence>
<reference evidence="21" key="1">
    <citation type="submission" date="2025-08" db="UniProtKB">
        <authorList>
            <consortium name="Ensembl"/>
        </authorList>
    </citation>
    <scope>IDENTIFICATION</scope>
</reference>
<evidence type="ECO:0000313" key="22">
    <source>
        <dbReference type="Proteomes" id="UP000694415"/>
    </source>
</evidence>
<dbReference type="GeneTree" id="ENSGT00390000011072"/>
<dbReference type="PIRSF" id="PIRSF037032">
    <property type="entry name" value="Biliverdin_reductase_A"/>
    <property type="match status" value="1"/>
</dbReference>
<dbReference type="GO" id="GO:0007249">
    <property type="term" value="P:canonical NF-kappaB signal transduction"/>
    <property type="evidence" value="ECO:0007669"/>
    <property type="project" value="Ensembl"/>
</dbReference>
<accession>A0A8C6HK08</accession>
<keyword evidence="3" id="KW-0963">Cytoplasm</keyword>
<organism evidence="21 22">
    <name type="scientific">Mus spicilegus</name>
    <name type="common">Mound-building mouse</name>
    <dbReference type="NCBI Taxonomy" id="10103"/>
    <lineage>
        <taxon>Eukaryota</taxon>
        <taxon>Metazoa</taxon>
        <taxon>Chordata</taxon>
        <taxon>Craniata</taxon>
        <taxon>Vertebrata</taxon>
        <taxon>Euteleostomi</taxon>
        <taxon>Mammalia</taxon>
        <taxon>Eutheria</taxon>
        <taxon>Euarchontoglires</taxon>
        <taxon>Glires</taxon>
        <taxon>Rodentia</taxon>
        <taxon>Myomorpha</taxon>
        <taxon>Muroidea</taxon>
        <taxon>Muridae</taxon>
        <taxon>Murinae</taxon>
        <taxon>Mus</taxon>
        <taxon>Mus</taxon>
    </lineage>
</organism>
<feature type="binding site" evidence="18">
    <location>
        <position position="322"/>
    </location>
    <ligand>
        <name>Zn(2+)</name>
        <dbReference type="ChEBI" id="CHEBI:29105"/>
    </ligand>
</feature>
<dbReference type="AlphaFoldDB" id="A0A8C6HK08"/>
<sequence>MAELPLTVLTSKASVKTVSIESSRPKIPNLSLSSRTLTEEAKMNTEPKRKFGVVVVGVGRAGSVRIRDLKDPHSSAFLNLIGFVSRRELGSLDNVRQISLEDALRSQEVDVAYICTESSSHEDYIRQFLQAGKHVLVEYPMALSFAAAQELWELAAQKGRVLHEEHIELLMEEFEFLKREVAGKELLKGSLRFTASPLEEEKFGFPAFSGISRLTWLVSLFGELSLISATMENQKEDQYMKMTVQLETQNKSPLSWIEEKGPGLKRNRHISIHFKSGSLEEVPNVGVNKNIFLKDQDIFIQKLLGQVSAEDLAAEKKRIMHCLGLASDIQRLCHQKQ</sequence>
<keyword evidence="10" id="KW-0520">NAD</keyword>
<feature type="domain" description="Biliverdin reductase catalytic" evidence="20">
    <location>
        <begin position="174"/>
        <end position="284"/>
    </location>
</feature>
<evidence type="ECO:0000256" key="16">
    <source>
        <dbReference type="ARBA" id="ARBA00078137"/>
    </source>
</evidence>
<evidence type="ECO:0000259" key="20">
    <source>
        <dbReference type="Pfam" id="PF09166"/>
    </source>
</evidence>
<comment type="subcellular location">
    <subcellularLocation>
        <location evidence="1">Cytoplasm</location>
        <location evidence="1">Cytosol</location>
    </subcellularLocation>
</comment>
<keyword evidence="9" id="KW-0560">Oxidoreductase</keyword>
<dbReference type="GO" id="GO:0008270">
    <property type="term" value="F:zinc ion binding"/>
    <property type="evidence" value="ECO:0007669"/>
    <property type="project" value="InterPro"/>
</dbReference>
<dbReference type="GO" id="GO:0006631">
    <property type="term" value="P:fatty acid metabolic process"/>
    <property type="evidence" value="ECO:0007669"/>
    <property type="project" value="Ensembl"/>
</dbReference>
<dbReference type="GO" id="GO:0032094">
    <property type="term" value="P:response to food"/>
    <property type="evidence" value="ECO:0007669"/>
    <property type="project" value="Ensembl"/>
</dbReference>
<feature type="binding site" evidence="18">
    <location>
        <position position="334"/>
    </location>
    <ligand>
        <name>Zn(2+)</name>
        <dbReference type="ChEBI" id="CHEBI:29105"/>
    </ligand>
</feature>
<dbReference type="PANTHER" id="PTHR43377">
    <property type="entry name" value="BILIVERDIN REDUCTASE A"/>
    <property type="match status" value="1"/>
</dbReference>
<dbReference type="GO" id="GO:1905237">
    <property type="term" value="P:response to cyclosporin A"/>
    <property type="evidence" value="ECO:0007669"/>
    <property type="project" value="Ensembl"/>
</dbReference>
<name>A0A8C6HK08_MUSSI</name>
<comment type="function">
    <text evidence="11">Reduces the gamma-methene bridge of the open tetrapyrrole, biliverdin IXalpha, to bilirubin with the concomitant oxidation of a NADH or NADPH cofactor. Does not reduce bilirubin IXbeta. Uses the reactants NADH or NADPH depending on the pH; NADH is used at the acidic pH range (6-6.9) and NADPH at the alkaline range (8.5-8.7). NADPH, however, is the probable reactant in biological systems.</text>
</comment>
<evidence type="ECO:0000256" key="11">
    <source>
        <dbReference type="ARBA" id="ARBA00058120"/>
    </source>
</evidence>
<evidence type="ECO:0000256" key="9">
    <source>
        <dbReference type="ARBA" id="ARBA00023002"/>
    </source>
</evidence>
<dbReference type="GO" id="GO:0042167">
    <property type="term" value="P:heme catabolic process"/>
    <property type="evidence" value="ECO:0007669"/>
    <property type="project" value="Ensembl"/>
</dbReference>
<dbReference type="Pfam" id="PF01408">
    <property type="entry name" value="GFO_IDH_MocA"/>
    <property type="match status" value="1"/>
</dbReference>
<dbReference type="GO" id="GO:0006641">
    <property type="term" value="P:triglyceride metabolic process"/>
    <property type="evidence" value="ECO:0007669"/>
    <property type="project" value="Ensembl"/>
</dbReference>
<dbReference type="GO" id="GO:0006979">
    <property type="term" value="P:response to oxidative stress"/>
    <property type="evidence" value="ECO:0007669"/>
    <property type="project" value="Ensembl"/>
</dbReference>
<dbReference type="GO" id="GO:0004674">
    <property type="term" value="F:protein serine/threonine kinase activity"/>
    <property type="evidence" value="ECO:0007669"/>
    <property type="project" value="Ensembl"/>
</dbReference>
<evidence type="ECO:0000256" key="10">
    <source>
        <dbReference type="ARBA" id="ARBA00023027"/>
    </source>
</evidence>
<evidence type="ECO:0000256" key="12">
    <source>
        <dbReference type="ARBA" id="ARBA00060540"/>
    </source>
</evidence>
<dbReference type="InterPro" id="IPR000683">
    <property type="entry name" value="Gfo/Idh/MocA-like_OxRdtase_N"/>
</dbReference>
<evidence type="ECO:0000256" key="17">
    <source>
        <dbReference type="PIRSR" id="PIRSR037032-1"/>
    </source>
</evidence>
<dbReference type="Ensembl" id="ENSMSIT00000029274.1">
    <property type="protein sequence ID" value="ENSMSIP00000023196.1"/>
    <property type="gene ID" value="ENSMSIG00000019697.1"/>
</dbReference>
<dbReference type="GO" id="GO:0038178">
    <property type="term" value="P:complement component C5a signaling pathway"/>
    <property type="evidence" value="ECO:0007669"/>
    <property type="project" value="Ensembl"/>
</dbReference>
<evidence type="ECO:0000256" key="6">
    <source>
        <dbReference type="ARBA" id="ARBA00022833"/>
    </source>
</evidence>
<dbReference type="GO" id="GO:0160025">
    <property type="term" value="P:sensory perception of itch"/>
    <property type="evidence" value="ECO:0007669"/>
    <property type="project" value="Ensembl"/>
</dbReference>
<dbReference type="GO" id="GO:0010467">
    <property type="term" value="P:gene expression"/>
    <property type="evidence" value="ECO:0007669"/>
    <property type="project" value="Ensembl"/>
</dbReference>
<protein>
    <recommendedName>
        <fullName evidence="15">Biliverdin reductase A</fullName>
        <ecNumber evidence="14">1.3.1.24</ecNumber>
    </recommendedName>
    <alternativeName>
        <fullName evidence="16">Biliverdin-IX alpha-reductase</fullName>
    </alternativeName>
</protein>
<keyword evidence="8" id="KW-0007">Acetylation</keyword>
<dbReference type="GO" id="GO:0034440">
    <property type="term" value="P:lipid oxidation"/>
    <property type="evidence" value="ECO:0007669"/>
    <property type="project" value="Ensembl"/>
</dbReference>
<feature type="binding site" evidence="18">
    <location>
        <position position="321"/>
    </location>
    <ligand>
        <name>Zn(2+)</name>
        <dbReference type="ChEBI" id="CHEBI:29105"/>
    </ligand>
</feature>
<comment type="subunit">
    <text evidence="2">Monomer.</text>
</comment>
<dbReference type="PANTHER" id="PTHR43377:SF1">
    <property type="entry name" value="BILIVERDIN REDUCTASE A"/>
    <property type="match status" value="1"/>
</dbReference>
<dbReference type="SUPFAM" id="SSF51735">
    <property type="entry name" value="NAD(P)-binding Rossmann-fold domains"/>
    <property type="match status" value="1"/>
</dbReference>
<reference evidence="21" key="2">
    <citation type="submission" date="2025-09" db="UniProtKB">
        <authorList>
            <consortium name="Ensembl"/>
        </authorList>
    </citation>
    <scope>IDENTIFICATION</scope>
</reference>
<dbReference type="GO" id="GO:0043583">
    <property type="term" value="P:ear development"/>
    <property type="evidence" value="ECO:0007669"/>
    <property type="project" value="Ensembl"/>
</dbReference>
<dbReference type="GO" id="GO:0005977">
    <property type="term" value="P:glycogen metabolic process"/>
    <property type="evidence" value="ECO:0007669"/>
    <property type="project" value="Ensembl"/>
</dbReference>
<dbReference type="GO" id="GO:0009986">
    <property type="term" value="C:cell surface"/>
    <property type="evidence" value="ECO:0007669"/>
    <property type="project" value="Ensembl"/>
</dbReference>
<dbReference type="InterPro" id="IPR017094">
    <property type="entry name" value="Biliverdin_Rdtase_A"/>
</dbReference>
<comment type="pathway">
    <text evidence="12">Porphyrin-containing compound metabolism; protoheme degradation.</text>
</comment>
<dbReference type="GO" id="GO:0106276">
    <property type="term" value="F:biliberdin reductase (NADH) activity"/>
    <property type="evidence" value="ECO:0007669"/>
    <property type="project" value="Ensembl"/>
</dbReference>
<keyword evidence="6 18" id="KW-0862">Zinc</keyword>
<evidence type="ECO:0000313" key="21">
    <source>
        <dbReference type="Ensembl" id="ENSMSIP00000023196.1"/>
    </source>
</evidence>
<dbReference type="GO" id="GO:0000165">
    <property type="term" value="P:MAPK cascade"/>
    <property type="evidence" value="ECO:0007669"/>
    <property type="project" value="Ensembl"/>
</dbReference>
<keyword evidence="22" id="KW-1185">Reference proteome</keyword>
<dbReference type="GO" id="GO:0006954">
    <property type="term" value="P:inflammatory response"/>
    <property type="evidence" value="ECO:0007669"/>
    <property type="project" value="Ensembl"/>
</dbReference>
<evidence type="ECO:0000256" key="14">
    <source>
        <dbReference type="ARBA" id="ARBA00066337"/>
    </source>
</evidence>
<dbReference type="GO" id="GO:0000978">
    <property type="term" value="F:RNA polymerase II cis-regulatory region sequence-specific DNA binding"/>
    <property type="evidence" value="ECO:0007669"/>
    <property type="project" value="Ensembl"/>
</dbReference>
<dbReference type="Gene3D" id="3.30.360.10">
    <property type="entry name" value="Dihydrodipicolinate Reductase, domain 2"/>
    <property type="match status" value="1"/>
</dbReference>
<comment type="cofactor">
    <cofactor evidence="18">
        <name>Zn(2+)</name>
        <dbReference type="ChEBI" id="CHEBI:29105"/>
    </cofactor>
    <text evidence="18">Binds 1 zinc ion per subunit.</text>
</comment>
<keyword evidence="5 18" id="KW-0479">Metal-binding</keyword>
<dbReference type="GO" id="GO:0005829">
    <property type="term" value="C:cytosol"/>
    <property type="evidence" value="ECO:0007669"/>
    <property type="project" value="UniProtKB-SubCell"/>
</dbReference>
<feature type="binding site" evidence="17">
    <location>
        <position position="139"/>
    </location>
    <ligand>
        <name>NADP(+)</name>
        <dbReference type="ChEBI" id="CHEBI:58349"/>
    </ligand>
</feature>
<dbReference type="GO" id="GO:0000166">
    <property type="term" value="F:nucleotide binding"/>
    <property type="evidence" value="ECO:0007669"/>
    <property type="project" value="InterPro"/>
</dbReference>
<dbReference type="InterPro" id="IPR015249">
    <property type="entry name" value="Biliverdin_Rdtase_cat"/>
</dbReference>
<dbReference type="GO" id="GO:1903409">
    <property type="term" value="P:reactive oxygen species biosynthetic process"/>
    <property type="evidence" value="ECO:0007669"/>
    <property type="project" value="Ensembl"/>
</dbReference>
<feature type="binding site" evidence="17">
    <location>
        <begin position="85"/>
        <end position="87"/>
    </location>
    <ligand>
        <name>NADP(+)</name>
        <dbReference type="ChEBI" id="CHEBI:58349"/>
    </ligand>
</feature>
<evidence type="ECO:0000256" key="1">
    <source>
        <dbReference type="ARBA" id="ARBA00004514"/>
    </source>
</evidence>
<evidence type="ECO:0000256" key="15">
    <source>
        <dbReference type="ARBA" id="ARBA00067882"/>
    </source>
</evidence>
<dbReference type="FunFam" id="3.40.50.720:FF:000179">
    <property type="entry name" value="Biliverdin reductase A"/>
    <property type="match status" value="1"/>
</dbReference>
<keyword evidence="7 17" id="KW-0521">NADP</keyword>
<evidence type="ECO:0000256" key="2">
    <source>
        <dbReference type="ARBA" id="ARBA00011245"/>
    </source>
</evidence>
<dbReference type="InterPro" id="IPR036291">
    <property type="entry name" value="NAD(P)-bd_dom_sf"/>
</dbReference>
<dbReference type="GO" id="GO:0032496">
    <property type="term" value="P:response to lipopolysaccharide"/>
    <property type="evidence" value="ECO:0007669"/>
    <property type="project" value="Ensembl"/>
</dbReference>
<dbReference type="InterPro" id="IPR051450">
    <property type="entry name" value="Gfo/Idh/MocA_Oxidoreductases"/>
</dbReference>
<proteinExistence type="inferred from homology"/>
<dbReference type="GO" id="GO:0006935">
    <property type="term" value="P:chemotaxis"/>
    <property type="evidence" value="ECO:0007669"/>
    <property type="project" value="Ensembl"/>
</dbReference>
<dbReference type="GO" id="GO:0005634">
    <property type="term" value="C:nucleus"/>
    <property type="evidence" value="ECO:0007669"/>
    <property type="project" value="Ensembl"/>
</dbReference>
<keyword evidence="4" id="KW-0597">Phosphoprotein</keyword>
<feature type="domain" description="Gfo/Idh/MocA-like oxidoreductase N-terminal" evidence="19">
    <location>
        <begin position="51"/>
        <end position="166"/>
    </location>
</feature>
<evidence type="ECO:0000256" key="7">
    <source>
        <dbReference type="ARBA" id="ARBA00022857"/>
    </source>
</evidence>
<dbReference type="Proteomes" id="UP000694415">
    <property type="component" value="Unplaced"/>
</dbReference>
<evidence type="ECO:0000256" key="13">
    <source>
        <dbReference type="ARBA" id="ARBA00060874"/>
    </source>
</evidence>
<dbReference type="GO" id="GO:0008286">
    <property type="term" value="P:insulin receptor signaling pathway"/>
    <property type="evidence" value="ECO:0007669"/>
    <property type="project" value="Ensembl"/>
</dbReference>
<comment type="similarity">
    <text evidence="13">Belongs to the Gfo/Idh/MocA family. Biliverdin reductase subfamily.</text>
</comment>
<dbReference type="Gene3D" id="3.40.50.720">
    <property type="entry name" value="NAD(P)-binding Rossmann-like Domain"/>
    <property type="match status" value="1"/>
</dbReference>
<dbReference type="GO" id="GO:0006955">
    <property type="term" value="P:immune response"/>
    <property type="evidence" value="ECO:0007669"/>
    <property type="project" value="Ensembl"/>
</dbReference>
<dbReference type="GO" id="GO:1901142">
    <property type="term" value="P:insulin metabolic process"/>
    <property type="evidence" value="ECO:0007669"/>
    <property type="project" value="Ensembl"/>
</dbReference>